<reference evidence="1 2" key="1">
    <citation type="submission" date="2018-10" db="EMBL/GenBank/DDBJ databases">
        <title>Draft genome sequence of Weissella viridescens UCO-SMC3.</title>
        <authorList>
            <person name="Garcia-Cancino A."/>
            <person name="Espinoza-Monje M."/>
            <person name="Albarracin L."/>
            <person name="Garcia-Castillo V."/>
            <person name="Campos-Martin J."/>
            <person name="Nakano Y."/>
            <person name="Guitierrez-Zamorano C."/>
            <person name="Ikeda-Ohtsubo W."/>
            <person name="Morita H."/>
            <person name="Kitazawa H."/>
            <person name="Villena J."/>
        </authorList>
    </citation>
    <scope>NUCLEOTIDE SEQUENCE [LARGE SCALE GENOMIC DNA]</scope>
    <source>
        <strain evidence="1 2">UCO-SMC3</strain>
    </source>
</reference>
<evidence type="ECO:0000313" key="1">
    <source>
        <dbReference type="EMBL" id="RRG17433.1"/>
    </source>
</evidence>
<name>A0A3P2RAF7_WEIVI</name>
<organism evidence="1 2">
    <name type="scientific">Weissella viridescens</name>
    <name type="common">Lactobacillus viridescens</name>
    <dbReference type="NCBI Taxonomy" id="1629"/>
    <lineage>
        <taxon>Bacteria</taxon>
        <taxon>Bacillati</taxon>
        <taxon>Bacillota</taxon>
        <taxon>Bacilli</taxon>
        <taxon>Lactobacillales</taxon>
        <taxon>Lactobacillaceae</taxon>
        <taxon>Weissella</taxon>
    </lineage>
</organism>
<dbReference type="AlphaFoldDB" id="A0A3P2RAF7"/>
<proteinExistence type="predicted"/>
<evidence type="ECO:0000313" key="2">
    <source>
        <dbReference type="Proteomes" id="UP000275836"/>
    </source>
</evidence>
<comment type="caution">
    <text evidence="1">The sequence shown here is derived from an EMBL/GenBank/DDBJ whole genome shotgun (WGS) entry which is preliminary data.</text>
</comment>
<gene>
    <name evidence="1" type="ORF">D3P96_07725</name>
</gene>
<accession>A0A3P2RAF7</accession>
<dbReference type="Proteomes" id="UP000275836">
    <property type="component" value="Unassembled WGS sequence"/>
</dbReference>
<protein>
    <submittedName>
        <fullName evidence="1">Uncharacterized protein</fullName>
    </submittedName>
</protein>
<dbReference type="EMBL" id="RHGY01000010">
    <property type="protein sequence ID" value="RRG17433.1"/>
    <property type="molecule type" value="Genomic_DNA"/>
</dbReference>
<dbReference type="RefSeq" id="WP_124943780.1">
    <property type="nucleotide sequence ID" value="NZ_RHGY01000010.1"/>
</dbReference>
<sequence length="185" mass="20981">MKKGQVMIITVLALGLSALFLNHGVQLNNQSHALKQKLSQKQHNLKQVDIKIKQAQTSQKPKSIDLIALDQKMRTFSLQALNTTVKKQSEFLDFQTKMDQYTVSHEVLKGLYAYRQPTSVQNGVAPKYTLKSIQRDEARGTQVNYLITLESDQNNHELMVFALGVDTLTNQVVKSHLYREVPDDA</sequence>